<dbReference type="Gene3D" id="1.10.530.10">
    <property type="match status" value="1"/>
</dbReference>
<accession>A0A177XZH2</accession>
<dbReference type="GO" id="GO:0016020">
    <property type="term" value="C:membrane"/>
    <property type="evidence" value="ECO:0007669"/>
    <property type="project" value="InterPro"/>
</dbReference>
<dbReference type="SUPFAM" id="SSF53955">
    <property type="entry name" value="Lysozyme-like"/>
    <property type="match status" value="1"/>
</dbReference>
<dbReference type="PANTHER" id="PTHR37423:SF2">
    <property type="entry name" value="MEMBRANE-BOUND LYTIC MUREIN TRANSGLYCOSYLASE C"/>
    <property type="match status" value="1"/>
</dbReference>
<dbReference type="InterPro" id="IPR000189">
    <property type="entry name" value="Transglyc_AS"/>
</dbReference>
<evidence type="ECO:0000313" key="4">
    <source>
        <dbReference type="EMBL" id="OAJ94003.1"/>
    </source>
</evidence>
<feature type="signal peptide" evidence="2">
    <location>
        <begin position="1"/>
        <end position="29"/>
    </location>
</feature>
<dbReference type="RefSeq" id="WP_054961517.1">
    <property type="nucleotide sequence ID" value="NZ_LLEI02000032.1"/>
</dbReference>
<feature type="chain" id="PRO_5008079275" evidence="2">
    <location>
        <begin position="30"/>
        <end position="231"/>
    </location>
</feature>
<dbReference type="PROSITE" id="PS00922">
    <property type="entry name" value="TRANSGLYCOSYLASE"/>
    <property type="match status" value="1"/>
</dbReference>
<organism evidence="4 5">
    <name type="scientific">Vibrio bivalvicida</name>
    <dbReference type="NCBI Taxonomy" id="1276888"/>
    <lineage>
        <taxon>Bacteria</taxon>
        <taxon>Pseudomonadati</taxon>
        <taxon>Pseudomonadota</taxon>
        <taxon>Gammaproteobacteria</taxon>
        <taxon>Vibrionales</taxon>
        <taxon>Vibrionaceae</taxon>
        <taxon>Vibrio</taxon>
        <taxon>Vibrio oreintalis group</taxon>
    </lineage>
</organism>
<dbReference type="Pfam" id="PF01464">
    <property type="entry name" value="SLT"/>
    <property type="match status" value="1"/>
</dbReference>
<sequence>MEKVLAQLRRLIRLTLISLTLMNPVTVLATSHPVDLEQELSLLSPYKQQIQARLNANQALIQDISHQLESQKLPKLLVLLPMLESSYNPNAVSRANAAGLWQLIPATAKRFGLNVSQNNDQRFDPAASTDAAINYLSFLYSKFGDLTLTLAAYNAGEGRVARAIQRAGSQHYSHLTLPAETSQYVNRFYALLDLVELNHLTNDSNHRLFLFGLKPATPLIDLHPLPPLIEL</sequence>
<evidence type="ECO:0000256" key="2">
    <source>
        <dbReference type="SAM" id="SignalP"/>
    </source>
</evidence>
<evidence type="ECO:0000313" key="5">
    <source>
        <dbReference type="Proteomes" id="UP000078406"/>
    </source>
</evidence>
<protein>
    <submittedName>
        <fullName evidence="4">Lytic murein transglycosylase</fullName>
    </submittedName>
</protein>
<proteinExistence type="inferred from homology"/>
<evidence type="ECO:0000256" key="1">
    <source>
        <dbReference type="ARBA" id="ARBA00007734"/>
    </source>
</evidence>
<dbReference type="GO" id="GO:0000270">
    <property type="term" value="P:peptidoglycan metabolic process"/>
    <property type="evidence" value="ECO:0007669"/>
    <property type="project" value="InterPro"/>
</dbReference>
<name>A0A177XZH2_9VIBR</name>
<dbReference type="PANTHER" id="PTHR37423">
    <property type="entry name" value="SOLUBLE LYTIC MUREIN TRANSGLYCOSYLASE-RELATED"/>
    <property type="match status" value="1"/>
</dbReference>
<dbReference type="AlphaFoldDB" id="A0A177XZH2"/>
<dbReference type="Proteomes" id="UP000078406">
    <property type="component" value="Unassembled WGS sequence"/>
</dbReference>
<reference evidence="4 5" key="1">
    <citation type="journal article" date="2016" name="Syst. Appl. Microbiol.">
        <title>Vibrio bivalvicida sp. nov., a novel larval pathogen for bivalve molluscs reared in a hatchery.</title>
        <authorList>
            <person name="Dubert J."/>
            <person name="Romalde J.L."/>
            <person name="Prado S."/>
            <person name="Barja J.L."/>
        </authorList>
    </citation>
    <scope>NUCLEOTIDE SEQUENCE [LARGE SCALE GENOMIC DNA]</scope>
    <source>
        <strain evidence="4 5">605</strain>
    </source>
</reference>
<gene>
    <name evidence="4" type="ORF">APB76_12375</name>
</gene>
<dbReference type="GO" id="GO:0008933">
    <property type="term" value="F:peptidoglycan lytic transglycosylase activity"/>
    <property type="evidence" value="ECO:0007669"/>
    <property type="project" value="InterPro"/>
</dbReference>
<feature type="domain" description="Transglycosylase SLT" evidence="3">
    <location>
        <begin position="69"/>
        <end position="173"/>
    </location>
</feature>
<comment type="similarity">
    <text evidence="1">Belongs to the transglycosylase Slt family.</text>
</comment>
<dbReference type="EMBL" id="LLEI02000032">
    <property type="protein sequence ID" value="OAJ94003.1"/>
    <property type="molecule type" value="Genomic_DNA"/>
</dbReference>
<dbReference type="CDD" id="cd16894">
    <property type="entry name" value="MltD-like"/>
    <property type="match status" value="1"/>
</dbReference>
<evidence type="ECO:0000259" key="3">
    <source>
        <dbReference type="Pfam" id="PF01464"/>
    </source>
</evidence>
<dbReference type="InterPro" id="IPR023346">
    <property type="entry name" value="Lysozyme-like_dom_sf"/>
</dbReference>
<dbReference type="InterPro" id="IPR008258">
    <property type="entry name" value="Transglycosylase_SLT_dom_1"/>
</dbReference>
<keyword evidence="2" id="KW-0732">Signal</keyword>
<comment type="caution">
    <text evidence="4">The sequence shown here is derived from an EMBL/GenBank/DDBJ whole genome shotgun (WGS) entry which is preliminary data.</text>
</comment>